<feature type="compositionally biased region" description="Polar residues" evidence="1">
    <location>
        <begin position="326"/>
        <end position="343"/>
    </location>
</feature>
<name>A0A3D8QXT8_9HELO</name>
<evidence type="ECO:0000313" key="3">
    <source>
        <dbReference type="Proteomes" id="UP000256645"/>
    </source>
</evidence>
<dbReference type="Proteomes" id="UP000256645">
    <property type="component" value="Unassembled WGS sequence"/>
</dbReference>
<feature type="region of interest" description="Disordered" evidence="1">
    <location>
        <begin position="134"/>
        <end position="192"/>
    </location>
</feature>
<dbReference type="OrthoDB" id="3518224at2759"/>
<feature type="compositionally biased region" description="Basic and acidic residues" evidence="1">
    <location>
        <begin position="485"/>
        <end position="496"/>
    </location>
</feature>
<sequence>MSSISDAAKQDDLVPPAGIDSPAAPITIFRMLPSLASSKRQDSLSTSSRTPSPKSSLSRTQVFPPVAEPPTQIILTPPIPETSHAQRGRSATGDSYVTAKSRRQSALSSQISDRYPSPAAESYFHSSEVSFSSGNASSDFLTPPPTQNDCEKPPYRPSSCDSDSLTMKKSGSSRISGKSKRSSDSKRPKYTRSTAYFNSKSVEQNPKQISWWLPTCLLAPSAPRGAQYLCEGHLGDRLARGSQILRRDISSQMPLQEPLKLRRRWSSVERGSHHVYILPRAFRSFEGPILREKRTKSSISESMNGSETSLINAIRALLTQHKVSPPGSTATITLHRPSTTSEAPNRDGWPILDIPNSGSGSSTPRANTPEFNTDVATTYMITSHDVDSVADSIIAHFRKHNSGPGTPRSQPMVVMRPPHISTVKRPSVTNKGLLPADGPCADATVTVEGVQSCYTIAADNSARPRSRKSLAKEKLRSLSSSRPDNSIHEVIWEDTGHSSSQSSSACSLRGAEQECPRPTPSEQIPLPTPAVPDGPSYGVSADSGFNVQDTYTIIERWAWNCATPPVLNSNIRTATRSSDSGTLETLPTSQAHRTRKKELVLPALKMTKTDVISFPALRDRKSTNDWLSPLPDLSRLPESLTLYAAGIDATMCPDAAPKLIIQAPLDDQLRLRRNSELRRSRRNSSYRTPHNMEANDQNVRRKSMIQQHPNAPARAGHALLIGSSLGASSGARRKSSAHIRIIDKVTEKLHQAPWRKARVDSPYPSISLGSSGEDVSQGTSPALRDRAVDTPSRFQISRTQILDERTPPLPGKVDKVGIYNEVTGSKNVQRGSVLNPGQGEPHDCDDCVDIPNDSRMPSVDWIG</sequence>
<gene>
    <name evidence="2" type="ORF">BP6252_10126</name>
</gene>
<protein>
    <submittedName>
        <fullName evidence="2">Uncharacterized protein</fullName>
    </submittedName>
</protein>
<feature type="region of interest" description="Disordered" evidence="1">
    <location>
        <begin position="324"/>
        <end position="349"/>
    </location>
</feature>
<dbReference type="EMBL" id="PDLM01000011">
    <property type="protein sequence ID" value="RDW66491.1"/>
    <property type="molecule type" value="Genomic_DNA"/>
</dbReference>
<reference evidence="2 3" key="1">
    <citation type="journal article" date="2018" name="IMA Fungus">
        <title>IMA Genome-F 9: Draft genome sequence of Annulohypoxylon stygium, Aspergillus mulundensis, Berkeleyomyces basicola (syn. Thielaviopsis basicola), Ceratocystis smalleyi, two Cercospora beticola strains, Coleophoma cylindrospora, Fusarium fracticaudum, Phialophora cf. hyalina, and Morchella septimelata.</title>
        <authorList>
            <person name="Wingfield B.D."/>
            <person name="Bills G.F."/>
            <person name="Dong Y."/>
            <person name="Huang W."/>
            <person name="Nel W.J."/>
            <person name="Swalarsk-Parry B.S."/>
            <person name="Vaghefi N."/>
            <person name="Wilken P.M."/>
            <person name="An Z."/>
            <person name="de Beer Z.W."/>
            <person name="De Vos L."/>
            <person name="Chen L."/>
            <person name="Duong T.A."/>
            <person name="Gao Y."/>
            <person name="Hammerbacher A."/>
            <person name="Kikkert J.R."/>
            <person name="Li Y."/>
            <person name="Li H."/>
            <person name="Li K."/>
            <person name="Li Q."/>
            <person name="Liu X."/>
            <person name="Ma X."/>
            <person name="Naidoo K."/>
            <person name="Pethybridge S.J."/>
            <person name="Sun J."/>
            <person name="Steenkamp E.T."/>
            <person name="van der Nest M.A."/>
            <person name="van Wyk S."/>
            <person name="Wingfield M.J."/>
            <person name="Xiong C."/>
            <person name="Yue Q."/>
            <person name="Zhang X."/>
        </authorList>
    </citation>
    <scope>NUCLEOTIDE SEQUENCE [LARGE SCALE GENOMIC DNA]</scope>
    <source>
        <strain evidence="2 3">BP6252</strain>
    </source>
</reference>
<proteinExistence type="predicted"/>
<feature type="region of interest" description="Disordered" evidence="1">
    <location>
        <begin position="461"/>
        <end position="529"/>
    </location>
</feature>
<feature type="compositionally biased region" description="Low complexity" evidence="1">
    <location>
        <begin position="43"/>
        <end position="59"/>
    </location>
</feature>
<feature type="compositionally biased region" description="Low complexity" evidence="1">
    <location>
        <begin position="498"/>
        <end position="507"/>
    </location>
</feature>
<feature type="region of interest" description="Disordered" evidence="1">
    <location>
        <begin position="37"/>
        <end position="118"/>
    </location>
</feature>
<feature type="region of interest" description="Disordered" evidence="1">
    <location>
        <begin position="1"/>
        <end position="22"/>
    </location>
</feature>
<keyword evidence="3" id="KW-1185">Reference proteome</keyword>
<organism evidence="2 3">
    <name type="scientific">Coleophoma cylindrospora</name>
    <dbReference type="NCBI Taxonomy" id="1849047"/>
    <lineage>
        <taxon>Eukaryota</taxon>
        <taxon>Fungi</taxon>
        <taxon>Dikarya</taxon>
        <taxon>Ascomycota</taxon>
        <taxon>Pezizomycotina</taxon>
        <taxon>Leotiomycetes</taxon>
        <taxon>Helotiales</taxon>
        <taxon>Dermateaceae</taxon>
        <taxon>Coleophoma</taxon>
    </lineage>
</organism>
<comment type="caution">
    <text evidence="2">The sequence shown here is derived from an EMBL/GenBank/DDBJ whole genome shotgun (WGS) entry which is preliminary data.</text>
</comment>
<dbReference type="AlphaFoldDB" id="A0A3D8QXT8"/>
<evidence type="ECO:0000313" key="2">
    <source>
        <dbReference type="EMBL" id="RDW66491.1"/>
    </source>
</evidence>
<accession>A0A3D8QXT8</accession>
<evidence type="ECO:0000256" key="1">
    <source>
        <dbReference type="SAM" id="MobiDB-lite"/>
    </source>
</evidence>
<feature type="region of interest" description="Disordered" evidence="1">
    <location>
        <begin position="760"/>
        <end position="783"/>
    </location>
</feature>
<feature type="compositionally biased region" description="Polar residues" evidence="1">
    <location>
        <begin position="767"/>
        <end position="780"/>
    </location>
</feature>